<organism evidence="2 3">
    <name type="scientific">Klebsormidium nitens</name>
    <name type="common">Green alga</name>
    <name type="synonym">Ulothrix nitens</name>
    <dbReference type="NCBI Taxonomy" id="105231"/>
    <lineage>
        <taxon>Eukaryota</taxon>
        <taxon>Viridiplantae</taxon>
        <taxon>Streptophyta</taxon>
        <taxon>Klebsormidiophyceae</taxon>
        <taxon>Klebsormidiales</taxon>
        <taxon>Klebsormidiaceae</taxon>
        <taxon>Klebsormidium</taxon>
    </lineage>
</organism>
<feature type="transmembrane region" description="Helical" evidence="1">
    <location>
        <begin position="75"/>
        <end position="93"/>
    </location>
</feature>
<keyword evidence="1" id="KW-1133">Transmembrane helix</keyword>
<keyword evidence="3" id="KW-1185">Reference proteome</keyword>
<protein>
    <submittedName>
        <fullName evidence="2">Uncharacterized protein</fullName>
    </submittedName>
</protein>
<evidence type="ECO:0000256" key="1">
    <source>
        <dbReference type="SAM" id="Phobius"/>
    </source>
</evidence>
<keyword evidence="1" id="KW-0472">Membrane</keyword>
<proteinExistence type="predicted"/>
<dbReference type="AlphaFoldDB" id="A0A1Y1IRI7"/>
<feature type="transmembrane region" description="Helical" evidence="1">
    <location>
        <begin position="105"/>
        <end position="125"/>
    </location>
</feature>
<dbReference type="Proteomes" id="UP000054558">
    <property type="component" value="Unassembled WGS sequence"/>
</dbReference>
<gene>
    <name evidence="2" type="ORF">KFL_014290010</name>
</gene>
<accession>A0A1Y1IRI7</accession>
<reference evidence="2 3" key="1">
    <citation type="journal article" date="2014" name="Nat. Commun.">
        <title>Klebsormidium flaccidum genome reveals primary factors for plant terrestrial adaptation.</title>
        <authorList>
            <person name="Hori K."/>
            <person name="Maruyama F."/>
            <person name="Fujisawa T."/>
            <person name="Togashi T."/>
            <person name="Yamamoto N."/>
            <person name="Seo M."/>
            <person name="Sato S."/>
            <person name="Yamada T."/>
            <person name="Mori H."/>
            <person name="Tajima N."/>
            <person name="Moriyama T."/>
            <person name="Ikeuchi M."/>
            <person name="Watanabe M."/>
            <person name="Wada H."/>
            <person name="Kobayashi K."/>
            <person name="Saito M."/>
            <person name="Masuda T."/>
            <person name="Sasaki-Sekimoto Y."/>
            <person name="Mashiguchi K."/>
            <person name="Awai K."/>
            <person name="Shimojima M."/>
            <person name="Masuda S."/>
            <person name="Iwai M."/>
            <person name="Nobusawa T."/>
            <person name="Narise T."/>
            <person name="Kondo S."/>
            <person name="Saito H."/>
            <person name="Sato R."/>
            <person name="Murakawa M."/>
            <person name="Ihara Y."/>
            <person name="Oshima-Yamada Y."/>
            <person name="Ohtaka K."/>
            <person name="Satoh M."/>
            <person name="Sonobe K."/>
            <person name="Ishii M."/>
            <person name="Ohtani R."/>
            <person name="Kanamori-Sato M."/>
            <person name="Honoki R."/>
            <person name="Miyazaki D."/>
            <person name="Mochizuki H."/>
            <person name="Umetsu J."/>
            <person name="Higashi K."/>
            <person name="Shibata D."/>
            <person name="Kamiya Y."/>
            <person name="Sato N."/>
            <person name="Nakamura Y."/>
            <person name="Tabata S."/>
            <person name="Ida S."/>
            <person name="Kurokawa K."/>
            <person name="Ohta H."/>
        </authorList>
    </citation>
    <scope>NUCLEOTIDE SEQUENCE [LARGE SCALE GENOMIC DNA]</scope>
    <source>
        <strain evidence="2 3">NIES-2285</strain>
    </source>
</reference>
<evidence type="ECO:0000313" key="3">
    <source>
        <dbReference type="Proteomes" id="UP000054558"/>
    </source>
</evidence>
<keyword evidence="1" id="KW-0812">Transmembrane</keyword>
<evidence type="ECO:0000313" key="2">
    <source>
        <dbReference type="EMBL" id="GAQ93303.1"/>
    </source>
</evidence>
<name>A0A1Y1IRI7_KLENI</name>
<sequence>MRPTDRLGARARDPEELVKAIKDHKVPNTSQARLDWFKQDALRLARACRQFVDAAGGSTIYKVARNVHVSGYVRAWRIGYPLFKYIGVMVLGFRLEQHDFKKALIILKVYTAGDLALYMFGLHAMRRMLTLSKLKRLYQVAQLVNSMDQ</sequence>
<dbReference type="EMBL" id="DF238378">
    <property type="protein sequence ID" value="GAQ93303.1"/>
    <property type="molecule type" value="Genomic_DNA"/>
</dbReference>